<dbReference type="AlphaFoldDB" id="A0A0D1XH85"/>
<organism evidence="3 4">
    <name type="scientific">Verruconis gallopava</name>
    <dbReference type="NCBI Taxonomy" id="253628"/>
    <lineage>
        <taxon>Eukaryota</taxon>
        <taxon>Fungi</taxon>
        <taxon>Dikarya</taxon>
        <taxon>Ascomycota</taxon>
        <taxon>Pezizomycotina</taxon>
        <taxon>Dothideomycetes</taxon>
        <taxon>Pleosporomycetidae</taxon>
        <taxon>Venturiales</taxon>
        <taxon>Sympoventuriaceae</taxon>
        <taxon>Verruconis</taxon>
    </lineage>
</organism>
<keyword evidence="2" id="KW-0812">Transmembrane</keyword>
<evidence type="ECO:0000313" key="4">
    <source>
        <dbReference type="Proteomes" id="UP000053259"/>
    </source>
</evidence>
<protein>
    <submittedName>
        <fullName evidence="3">Uncharacterized protein</fullName>
    </submittedName>
</protein>
<proteinExistence type="predicted"/>
<dbReference type="HOGENOM" id="CLU_1636725_0_0_1"/>
<dbReference type="RefSeq" id="XP_016211445.1">
    <property type="nucleotide sequence ID" value="XM_016360768.1"/>
</dbReference>
<keyword evidence="4" id="KW-1185">Reference proteome</keyword>
<dbReference type="EMBL" id="KN847554">
    <property type="protein sequence ID" value="KIW01576.1"/>
    <property type="molecule type" value="Genomic_DNA"/>
</dbReference>
<evidence type="ECO:0000256" key="1">
    <source>
        <dbReference type="SAM" id="MobiDB-lite"/>
    </source>
</evidence>
<dbReference type="VEuPathDB" id="FungiDB:PV09_07050"/>
<sequence>MTPWNTGALHYFTTPSFGTSSSSLKENSSFNSKSGASKHSSSSSKAKIIAIVVAAVAAAILILAAICIIRCCYRRRTRRLAQRRAPAMSGGFMSRGWQKVDGDEKLGDEDFSNMPYDARDRLVSNNVPVYNERGMAYEPYRPHGKAEAEAEAEAETKVKEAH</sequence>
<keyword evidence="2" id="KW-0472">Membrane</keyword>
<accession>A0A0D1XH85</accession>
<evidence type="ECO:0000313" key="3">
    <source>
        <dbReference type="EMBL" id="KIW01576.1"/>
    </source>
</evidence>
<dbReference type="Proteomes" id="UP000053259">
    <property type="component" value="Unassembled WGS sequence"/>
</dbReference>
<name>A0A0D1XH85_9PEZI</name>
<feature type="transmembrane region" description="Helical" evidence="2">
    <location>
        <begin position="48"/>
        <end position="73"/>
    </location>
</feature>
<evidence type="ECO:0000256" key="2">
    <source>
        <dbReference type="SAM" id="Phobius"/>
    </source>
</evidence>
<reference evidence="3 4" key="1">
    <citation type="submission" date="2015-01" db="EMBL/GenBank/DDBJ databases">
        <title>The Genome Sequence of Ochroconis gallopava CBS43764.</title>
        <authorList>
            <consortium name="The Broad Institute Genomics Platform"/>
            <person name="Cuomo C."/>
            <person name="de Hoog S."/>
            <person name="Gorbushina A."/>
            <person name="Stielow B."/>
            <person name="Teixiera M."/>
            <person name="Abouelleil A."/>
            <person name="Chapman S.B."/>
            <person name="Priest M."/>
            <person name="Young S.K."/>
            <person name="Wortman J."/>
            <person name="Nusbaum C."/>
            <person name="Birren B."/>
        </authorList>
    </citation>
    <scope>NUCLEOTIDE SEQUENCE [LARGE SCALE GENOMIC DNA]</scope>
    <source>
        <strain evidence="3 4">CBS 43764</strain>
    </source>
</reference>
<feature type="region of interest" description="Disordered" evidence="1">
    <location>
        <begin position="141"/>
        <end position="162"/>
    </location>
</feature>
<dbReference type="InParanoid" id="A0A0D1XH85"/>
<keyword evidence="2" id="KW-1133">Transmembrane helix</keyword>
<gene>
    <name evidence="3" type="ORF">PV09_07050</name>
</gene>
<dbReference type="GeneID" id="27315023"/>